<accession>A0ABS8T0T4</accession>
<sequence>MDRNEVTNKRRKDNGNNGAKQEGLSASKDTLTVQNKFAALHEGEEENNVGQEGRQDNKKSDNVENLMEKQKDIKEIKGVTDRRKQDTGQIARKGNTWEKEHNDSFGSNSEIEGGKVHTGLGDLNEHNNRKGESGMASNSGRNMGDTRTEADTKNAVVMGQENTTQVEEVPRIDAEHDKGGSEGLG</sequence>
<gene>
    <name evidence="2" type="ORF">HAX54_052996</name>
</gene>
<name>A0ABS8T0T4_DATST</name>
<protein>
    <submittedName>
        <fullName evidence="2">Uncharacterized protein</fullName>
    </submittedName>
</protein>
<feature type="compositionally biased region" description="Basic and acidic residues" evidence="1">
    <location>
        <begin position="53"/>
        <end position="86"/>
    </location>
</feature>
<keyword evidence="3" id="KW-1185">Reference proteome</keyword>
<dbReference type="EMBL" id="JACEIK010000975">
    <property type="protein sequence ID" value="MCD7464568.1"/>
    <property type="molecule type" value="Genomic_DNA"/>
</dbReference>
<evidence type="ECO:0000313" key="3">
    <source>
        <dbReference type="Proteomes" id="UP000823775"/>
    </source>
</evidence>
<evidence type="ECO:0000256" key="1">
    <source>
        <dbReference type="SAM" id="MobiDB-lite"/>
    </source>
</evidence>
<comment type="caution">
    <text evidence="2">The sequence shown here is derived from an EMBL/GenBank/DDBJ whole genome shotgun (WGS) entry which is preliminary data.</text>
</comment>
<feature type="compositionally biased region" description="Basic and acidic residues" evidence="1">
    <location>
        <begin position="168"/>
        <end position="185"/>
    </location>
</feature>
<evidence type="ECO:0000313" key="2">
    <source>
        <dbReference type="EMBL" id="MCD7464568.1"/>
    </source>
</evidence>
<organism evidence="2 3">
    <name type="scientific">Datura stramonium</name>
    <name type="common">Jimsonweed</name>
    <name type="synonym">Common thornapple</name>
    <dbReference type="NCBI Taxonomy" id="4076"/>
    <lineage>
        <taxon>Eukaryota</taxon>
        <taxon>Viridiplantae</taxon>
        <taxon>Streptophyta</taxon>
        <taxon>Embryophyta</taxon>
        <taxon>Tracheophyta</taxon>
        <taxon>Spermatophyta</taxon>
        <taxon>Magnoliopsida</taxon>
        <taxon>eudicotyledons</taxon>
        <taxon>Gunneridae</taxon>
        <taxon>Pentapetalae</taxon>
        <taxon>asterids</taxon>
        <taxon>lamiids</taxon>
        <taxon>Solanales</taxon>
        <taxon>Solanaceae</taxon>
        <taxon>Solanoideae</taxon>
        <taxon>Datureae</taxon>
        <taxon>Datura</taxon>
    </lineage>
</organism>
<reference evidence="2 3" key="1">
    <citation type="journal article" date="2021" name="BMC Genomics">
        <title>Datura genome reveals duplications of psychoactive alkaloid biosynthetic genes and high mutation rate following tissue culture.</title>
        <authorList>
            <person name="Rajewski A."/>
            <person name="Carter-House D."/>
            <person name="Stajich J."/>
            <person name="Litt A."/>
        </authorList>
    </citation>
    <scope>NUCLEOTIDE SEQUENCE [LARGE SCALE GENOMIC DNA]</scope>
    <source>
        <strain evidence="2">AR-01</strain>
    </source>
</reference>
<feature type="compositionally biased region" description="Basic and acidic residues" evidence="1">
    <location>
        <begin position="123"/>
        <end position="132"/>
    </location>
</feature>
<dbReference type="Proteomes" id="UP000823775">
    <property type="component" value="Unassembled WGS sequence"/>
</dbReference>
<proteinExistence type="predicted"/>
<feature type="region of interest" description="Disordered" evidence="1">
    <location>
        <begin position="1"/>
        <end position="185"/>
    </location>
</feature>